<dbReference type="InterPro" id="IPR004619">
    <property type="entry name" value="Type_III_PanK"/>
</dbReference>
<accession>A0A7C3VFF8</accession>
<evidence type="ECO:0000256" key="6">
    <source>
        <dbReference type="ARBA" id="ARBA00012102"/>
    </source>
</evidence>
<feature type="binding site" evidence="16">
    <location>
        <begin position="103"/>
        <end position="106"/>
    </location>
    <ligand>
        <name>substrate</name>
    </ligand>
</feature>
<dbReference type="GO" id="GO:0046872">
    <property type="term" value="F:metal ion binding"/>
    <property type="evidence" value="ECO:0007669"/>
    <property type="project" value="UniProtKB-KW"/>
</dbReference>
<comment type="caution">
    <text evidence="17">The sequence shown here is derived from an EMBL/GenBank/DDBJ whole genome shotgun (WGS) entry which is preliminary data.</text>
</comment>
<reference evidence="17" key="1">
    <citation type="journal article" date="2020" name="mSystems">
        <title>Genome- and Community-Level Interaction Insights into Carbon Utilization and Element Cycling Functions of Hydrothermarchaeota in Hydrothermal Sediment.</title>
        <authorList>
            <person name="Zhou Z."/>
            <person name="Liu Y."/>
            <person name="Xu W."/>
            <person name="Pan J."/>
            <person name="Luo Z.H."/>
            <person name="Li M."/>
        </authorList>
    </citation>
    <scope>NUCLEOTIDE SEQUENCE [LARGE SCALE GENOMIC DNA]</scope>
    <source>
        <strain evidence="17">SpSt-374</strain>
    </source>
</reference>
<feature type="binding site" evidence="16">
    <location>
        <begin position="7"/>
        <end position="14"/>
    </location>
    <ligand>
        <name>ATP</name>
        <dbReference type="ChEBI" id="CHEBI:30616"/>
    </ligand>
</feature>
<dbReference type="GO" id="GO:0005524">
    <property type="term" value="F:ATP binding"/>
    <property type="evidence" value="ECO:0007669"/>
    <property type="project" value="UniProtKB-UniRule"/>
</dbReference>
<dbReference type="AlphaFoldDB" id="A0A7C3VFF8"/>
<feature type="active site" description="Proton acceptor" evidence="16">
    <location>
        <position position="105"/>
    </location>
</feature>
<evidence type="ECO:0000256" key="14">
    <source>
        <dbReference type="ARBA" id="ARBA00038036"/>
    </source>
</evidence>
<name>A0A7C3VFF8_9CYAN</name>
<dbReference type="PANTHER" id="PTHR34265">
    <property type="entry name" value="TYPE III PANTOTHENATE KINASE"/>
    <property type="match status" value="1"/>
</dbReference>
<keyword evidence="10 16" id="KW-0418">Kinase</keyword>
<evidence type="ECO:0000256" key="16">
    <source>
        <dbReference type="HAMAP-Rule" id="MF_01274"/>
    </source>
</evidence>
<dbReference type="GO" id="GO:0015937">
    <property type="term" value="P:coenzyme A biosynthetic process"/>
    <property type="evidence" value="ECO:0007669"/>
    <property type="project" value="UniProtKB-UniRule"/>
</dbReference>
<dbReference type="CDD" id="cd24015">
    <property type="entry name" value="ASKHA_NBD_PanK-III"/>
    <property type="match status" value="1"/>
</dbReference>
<comment type="function">
    <text evidence="16">Catalyzes the phosphorylation of pantothenate (Pan), the first step in CoA biosynthesis.</text>
</comment>
<evidence type="ECO:0000313" key="17">
    <source>
        <dbReference type="EMBL" id="HGG00154.1"/>
    </source>
</evidence>
<comment type="cofactor">
    <cofactor evidence="2">
        <name>K(+)</name>
        <dbReference type="ChEBI" id="CHEBI:29103"/>
    </cofactor>
</comment>
<comment type="similarity">
    <text evidence="14 16">Belongs to the type III pantothenate kinase family.</text>
</comment>
<evidence type="ECO:0000256" key="10">
    <source>
        <dbReference type="ARBA" id="ARBA00022777"/>
    </source>
</evidence>
<organism evidence="17">
    <name type="scientific">Planktothricoides sp. SpSt-374</name>
    <dbReference type="NCBI Taxonomy" id="2282167"/>
    <lineage>
        <taxon>Bacteria</taxon>
        <taxon>Bacillati</taxon>
        <taxon>Cyanobacteriota</taxon>
        <taxon>Cyanophyceae</taxon>
        <taxon>Oscillatoriophycideae</taxon>
        <taxon>Oscillatoriales</taxon>
        <taxon>Oscillatoriaceae</taxon>
        <taxon>Planktothricoides</taxon>
    </lineage>
</organism>
<keyword evidence="16" id="KW-0479">Metal-binding</keyword>
<dbReference type="Pfam" id="PF03309">
    <property type="entry name" value="Pan_kinase"/>
    <property type="match status" value="1"/>
</dbReference>
<evidence type="ECO:0000256" key="8">
    <source>
        <dbReference type="ARBA" id="ARBA00022679"/>
    </source>
</evidence>
<evidence type="ECO:0000256" key="4">
    <source>
        <dbReference type="ARBA" id="ARBA00005225"/>
    </source>
</evidence>
<gene>
    <name evidence="16" type="primary">coaX</name>
    <name evidence="17" type="ORF">ENR15_05705</name>
</gene>
<dbReference type="NCBIfam" id="NF009871">
    <property type="entry name" value="PRK13331.1"/>
    <property type="match status" value="1"/>
</dbReference>
<evidence type="ECO:0000256" key="9">
    <source>
        <dbReference type="ARBA" id="ARBA00022741"/>
    </source>
</evidence>
<feature type="binding site" evidence="16">
    <location>
        <position position="125"/>
    </location>
    <ligand>
        <name>K(+)</name>
        <dbReference type="ChEBI" id="CHEBI:29103"/>
    </ligand>
</feature>
<keyword evidence="12 16" id="KW-0630">Potassium</keyword>
<comment type="pathway">
    <text evidence="4 16">Cofactor biosynthesis; coenzyme A biosynthesis; CoA from (R)-pantothenate: step 1/5.</text>
</comment>
<sequence length="267" mass="29038">MDGLALAIGNSRLHWGWFHHRSLAATWDTPHLSDSVAERLMAGGFAPDLWPPGIEGLPSLANHPELYIASPVKSQLQLWQQYQYAKVITTREVPLAGTYPTLGVDRALALLGAGNRWGWPVLVVDAGTALTFTGGDASGRLVGGAIVPGLGLQLRSLREKTAALPLVELPEPKAGVAFPLPQRWARDTPGAIHSGVIYTVLAGLRDFIQAWWQQFPHSRVVFTGGDRQALWAYLQAQSPEMAVLAHLDPHLIFWGLSLVMGQLTIDN</sequence>
<comment type="subcellular location">
    <subcellularLocation>
        <location evidence="3 16">Cytoplasm</location>
    </subcellularLocation>
</comment>
<dbReference type="Gene3D" id="3.30.420.40">
    <property type="match status" value="1"/>
</dbReference>
<dbReference type="SUPFAM" id="SSF53067">
    <property type="entry name" value="Actin-like ATPase domain"/>
    <property type="match status" value="2"/>
</dbReference>
<dbReference type="HAMAP" id="MF_01274">
    <property type="entry name" value="Pantothen_kinase_3"/>
    <property type="match status" value="1"/>
</dbReference>
<comment type="catalytic activity">
    <reaction evidence="1 16">
        <text>(R)-pantothenate + ATP = (R)-4'-phosphopantothenate + ADP + H(+)</text>
        <dbReference type="Rhea" id="RHEA:16373"/>
        <dbReference type="ChEBI" id="CHEBI:10986"/>
        <dbReference type="ChEBI" id="CHEBI:15378"/>
        <dbReference type="ChEBI" id="CHEBI:29032"/>
        <dbReference type="ChEBI" id="CHEBI:30616"/>
        <dbReference type="ChEBI" id="CHEBI:456216"/>
        <dbReference type="EC" id="2.7.1.33"/>
    </reaction>
</comment>
<keyword evidence="9 16" id="KW-0547">Nucleotide-binding</keyword>
<evidence type="ECO:0000256" key="13">
    <source>
        <dbReference type="ARBA" id="ARBA00022993"/>
    </source>
</evidence>
<comment type="caution">
    <text evidence="16">Lacks conserved residue(s) required for the propagation of feature annotation.</text>
</comment>
<evidence type="ECO:0000256" key="5">
    <source>
        <dbReference type="ARBA" id="ARBA00011738"/>
    </source>
</evidence>
<keyword evidence="7 16" id="KW-0963">Cytoplasm</keyword>
<comment type="subunit">
    <text evidence="5 16">Homodimer.</text>
</comment>
<evidence type="ECO:0000256" key="2">
    <source>
        <dbReference type="ARBA" id="ARBA00001958"/>
    </source>
</evidence>
<evidence type="ECO:0000256" key="11">
    <source>
        <dbReference type="ARBA" id="ARBA00022840"/>
    </source>
</evidence>
<comment type="cofactor">
    <cofactor evidence="16">
        <name>NH4(+)</name>
        <dbReference type="ChEBI" id="CHEBI:28938"/>
    </cofactor>
    <cofactor evidence="16">
        <name>K(+)</name>
        <dbReference type="ChEBI" id="CHEBI:29103"/>
    </cofactor>
    <text evidence="16">A monovalent cation. Ammonium or potassium.</text>
</comment>
<proteinExistence type="inferred from homology"/>
<dbReference type="InterPro" id="IPR043129">
    <property type="entry name" value="ATPase_NBD"/>
</dbReference>
<dbReference type="UniPathway" id="UPA00241">
    <property type="reaction ID" value="UER00352"/>
</dbReference>
<dbReference type="GO" id="GO:0005737">
    <property type="term" value="C:cytoplasm"/>
    <property type="evidence" value="ECO:0007669"/>
    <property type="project" value="UniProtKB-SubCell"/>
</dbReference>
<evidence type="ECO:0000256" key="15">
    <source>
        <dbReference type="ARBA" id="ARBA00040883"/>
    </source>
</evidence>
<keyword evidence="13 16" id="KW-0173">Coenzyme A biosynthesis</keyword>
<evidence type="ECO:0000256" key="3">
    <source>
        <dbReference type="ARBA" id="ARBA00004496"/>
    </source>
</evidence>
<dbReference type="NCBIfam" id="TIGR00671">
    <property type="entry name" value="baf"/>
    <property type="match status" value="1"/>
</dbReference>
<protein>
    <recommendedName>
        <fullName evidence="15 16">Type III pantothenate kinase</fullName>
        <ecNumber evidence="6 16">2.7.1.33</ecNumber>
    </recommendedName>
    <alternativeName>
        <fullName evidence="16">PanK-III</fullName>
    </alternativeName>
    <alternativeName>
        <fullName evidence="16">Pantothenic acid kinase</fullName>
    </alternativeName>
</protein>
<dbReference type="GO" id="GO:0004594">
    <property type="term" value="F:pantothenate kinase activity"/>
    <property type="evidence" value="ECO:0007669"/>
    <property type="project" value="UniProtKB-UniRule"/>
</dbReference>
<evidence type="ECO:0000256" key="12">
    <source>
        <dbReference type="ARBA" id="ARBA00022958"/>
    </source>
</evidence>
<dbReference type="EC" id="2.7.1.33" evidence="6 16"/>
<dbReference type="PANTHER" id="PTHR34265:SF1">
    <property type="entry name" value="TYPE III PANTOTHENATE KINASE"/>
    <property type="match status" value="1"/>
</dbReference>
<keyword evidence="11 16" id="KW-0067">ATP-binding</keyword>
<feature type="binding site" evidence="16">
    <location>
        <position position="128"/>
    </location>
    <ligand>
        <name>ATP</name>
        <dbReference type="ChEBI" id="CHEBI:30616"/>
    </ligand>
</feature>
<feature type="binding site" evidence="16">
    <location>
        <position position="188"/>
    </location>
    <ligand>
        <name>substrate</name>
    </ligand>
</feature>
<evidence type="ECO:0000256" key="1">
    <source>
        <dbReference type="ARBA" id="ARBA00001206"/>
    </source>
</evidence>
<evidence type="ECO:0000256" key="7">
    <source>
        <dbReference type="ARBA" id="ARBA00022490"/>
    </source>
</evidence>
<keyword evidence="8 16" id="KW-0808">Transferase</keyword>
<dbReference type="EMBL" id="DSPX01000054">
    <property type="protein sequence ID" value="HGG00154.1"/>
    <property type="molecule type" value="Genomic_DNA"/>
</dbReference>